<dbReference type="GO" id="GO:0055085">
    <property type="term" value="P:transmembrane transport"/>
    <property type="evidence" value="ECO:0007669"/>
    <property type="project" value="InterPro"/>
</dbReference>
<evidence type="ECO:0000256" key="8">
    <source>
        <dbReference type="ARBA" id="ARBA00026081"/>
    </source>
</evidence>
<keyword evidence="5 9" id="KW-0812">Transmembrane</keyword>
<dbReference type="OrthoDB" id="9776227at2"/>
<keyword evidence="4" id="KW-1003">Cell membrane</keyword>
<organism evidence="10 11">
    <name type="scientific">Halospina denitrificans</name>
    <dbReference type="NCBI Taxonomy" id="332522"/>
    <lineage>
        <taxon>Bacteria</taxon>
        <taxon>Pseudomonadati</taxon>
        <taxon>Pseudomonadota</taxon>
        <taxon>Gammaproteobacteria</taxon>
        <taxon>Halospina</taxon>
    </lineage>
</organism>
<dbReference type="GO" id="GO:0043190">
    <property type="term" value="C:ATP-binding cassette (ABC) transporter complex"/>
    <property type="evidence" value="ECO:0007669"/>
    <property type="project" value="InterPro"/>
</dbReference>
<dbReference type="PANTHER" id="PTHR33529:SF2">
    <property type="entry name" value="LIPOPOLYSACCHARIDE EXPORT SYSTEM PERMEASE PROTEIN LPTG"/>
    <property type="match status" value="1"/>
</dbReference>
<accession>A0A4R7JY18</accession>
<evidence type="ECO:0000256" key="6">
    <source>
        <dbReference type="ARBA" id="ARBA00022989"/>
    </source>
</evidence>
<keyword evidence="11" id="KW-1185">Reference proteome</keyword>
<dbReference type="Proteomes" id="UP000295830">
    <property type="component" value="Unassembled WGS sequence"/>
</dbReference>
<reference evidence="10 11" key="1">
    <citation type="submission" date="2019-03" db="EMBL/GenBank/DDBJ databases">
        <title>Genomic Encyclopedia of Type Strains, Phase IV (KMG-IV): sequencing the most valuable type-strain genomes for metagenomic binning, comparative biology and taxonomic classification.</title>
        <authorList>
            <person name="Goeker M."/>
        </authorList>
    </citation>
    <scope>NUCLEOTIDE SEQUENCE [LARGE SCALE GENOMIC DNA]</scope>
    <source>
        <strain evidence="10 11">DSM 15505</strain>
    </source>
</reference>
<comment type="subunit">
    <text evidence="8">Component of the lipopolysaccharide transport and assembly complex. The LptBFG transporter is composed of two ATP-binding proteins (LptB) and two transmembrane proteins (LptF and LptG).</text>
</comment>
<comment type="caution">
    <text evidence="10">The sequence shown here is derived from an EMBL/GenBank/DDBJ whole genome shotgun (WGS) entry which is preliminary data.</text>
</comment>
<feature type="transmembrane region" description="Helical" evidence="9">
    <location>
        <begin position="63"/>
        <end position="80"/>
    </location>
</feature>
<proteinExistence type="inferred from homology"/>
<evidence type="ECO:0000313" key="11">
    <source>
        <dbReference type="Proteomes" id="UP000295830"/>
    </source>
</evidence>
<protein>
    <submittedName>
        <fullName evidence="10">Lipopolysaccharide export system permease protein</fullName>
    </submittedName>
</protein>
<evidence type="ECO:0000256" key="9">
    <source>
        <dbReference type="SAM" id="Phobius"/>
    </source>
</evidence>
<keyword evidence="7 9" id="KW-0472">Membrane</keyword>
<evidence type="ECO:0000256" key="2">
    <source>
        <dbReference type="ARBA" id="ARBA00004651"/>
    </source>
</evidence>
<evidence type="ECO:0000256" key="5">
    <source>
        <dbReference type="ARBA" id="ARBA00022692"/>
    </source>
</evidence>
<dbReference type="NCBIfam" id="TIGR04408">
    <property type="entry name" value="LptG_lptG"/>
    <property type="match status" value="1"/>
</dbReference>
<keyword evidence="6 9" id="KW-1133">Transmembrane helix</keyword>
<comment type="similarity">
    <text evidence="3">Belongs to the LptF/LptG family.</text>
</comment>
<feature type="transmembrane region" description="Helical" evidence="9">
    <location>
        <begin position="327"/>
        <end position="348"/>
    </location>
</feature>
<dbReference type="RefSeq" id="WP_133735153.1">
    <property type="nucleotide sequence ID" value="NZ_SOAX01000002.1"/>
</dbReference>
<gene>
    <name evidence="10" type="ORF">DES49_0865</name>
</gene>
<feature type="transmembrane region" description="Helical" evidence="9">
    <location>
        <begin position="12"/>
        <end position="34"/>
    </location>
</feature>
<evidence type="ECO:0000256" key="4">
    <source>
        <dbReference type="ARBA" id="ARBA00022475"/>
    </source>
</evidence>
<dbReference type="PANTHER" id="PTHR33529">
    <property type="entry name" value="SLR0882 PROTEIN-RELATED"/>
    <property type="match status" value="1"/>
</dbReference>
<sequence length="352" mass="39004">MRLIDRYVMRAVSASILLILLVILALDFVFAYIAELEDAANDYQALEALMFMLYTLPRRLYDFLPLAAFMGVLIGLGQLANNSELVVIRAAGVSLARVTWSAMKPALVVVVISLAIGDFVAPVTERIAQSEKAVARYGGDSAAASQGFWHREGDVFMHFNTVRSNGELHGVSLFRFEDNWLQEALFAARGEYREDHWVLHDVTLSELSRHQISTEQMDRFEWENQLSPDVLSVLIVEPDRLAIHGLYTYASYMESQGLNASDYWLAFWKKVLQPLGTAAMVLMAISFVFGPLREATMGGRIFTGLIAGLGFKYTQDLLGPMSLVYGFNPALATLVPIVIAGTIGAVLLRRAG</sequence>
<name>A0A4R7JY18_9GAMM</name>
<evidence type="ECO:0000256" key="1">
    <source>
        <dbReference type="ARBA" id="ARBA00002265"/>
    </source>
</evidence>
<dbReference type="GO" id="GO:0015920">
    <property type="term" value="P:lipopolysaccharide transport"/>
    <property type="evidence" value="ECO:0007669"/>
    <property type="project" value="TreeGrafter"/>
</dbReference>
<dbReference type="InterPro" id="IPR030923">
    <property type="entry name" value="LptG"/>
</dbReference>
<comment type="function">
    <text evidence="1">Part of the ABC transporter complex LptBFG involved in the translocation of lipopolysaccharide (LPS) from the inner membrane to the outer membrane.</text>
</comment>
<dbReference type="Pfam" id="PF03739">
    <property type="entry name" value="LptF_LptG"/>
    <property type="match status" value="1"/>
</dbReference>
<evidence type="ECO:0000256" key="7">
    <source>
        <dbReference type="ARBA" id="ARBA00023136"/>
    </source>
</evidence>
<evidence type="ECO:0000256" key="3">
    <source>
        <dbReference type="ARBA" id="ARBA00007725"/>
    </source>
</evidence>
<feature type="transmembrane region" description="Helical" evidence="9">
    <location>
        <begin position="271"/>
        <end position="290"/>
    </location>
</feature>
<dbReference type="AlphaFoldDB" id="A0A4R7JY18"/>
<dbReference type="EMBL" id="SOAX01000002">
    <property type="protein sequence ID" value="TDT43055.1"/>
    <property type="molecule type" value="Genomic_DNA"/>
</dbReference>
<comment type="subcellular location">
    <subcellularLocation>
        <location evidence="2">Cell membrane</location>
        <topology evidence="2">Multi-pass membrane protein</topology>
    </subcellularLocation>
</comment>
<dbReference type="InterPro" id="IPR005495">
    <property type="entry name" value="LptG/LptF_permease"/>
</dbReference>
<evidence type="ECO:0000313" key="10">
    <source>
        <dbReference type="EMBL" id="TDT43055.1"/>
    </source>
</evidence>